<name>A0A6M5YQP7_9BACT</name>
<evidence type="ECO:0000256" key="8">
    <source>
        <dbReference type="ARBA" id="ARBA00022840"/>
    </source>
</evidence>
<keyword evidence="5" id="KW-0677">Repeat</keyword>
<dbReference type="InterPro" id="IPR000719">
    <property type="entry name" value="Prot_kinase_dom"/>
</dbReference>
<dbReference type="Pfam" id="PF00069">
    <property type="entry name" value="Pkinase"/>
    <property type="match status" value="1"/>
</dbReference>
<reference evidence="13" key="1">
    <citation type="submission" date="2020-05" db="EMBL/GenBank/DDBJ databases">
        <title>Frigoriglobus tundricola gen. nov., sp. nov., a psychrotolerant cellulolytic planctomycete of the family Gemmataceae with two divergent copies of 16S rRNA gene.</title>
        <authorList>
            <person name="Kulichevskaya I.S."/>
            <person name="Ivanova A.A."/>
            <person name="Naumoff D.G."/>
            <person name="Beletsky A.V."/>
            <person name="Rijpstra W.I.C."/>
            <person name="Sinninghe Damste J.S."/>
            <person name="Mardanov A.V."/>
            <person name="Ravin N.V."/>
            <person name="Dedysh S.N."/>
        </authorList>
    </citation>
    <scope>NUCLEOTIDE SEQUENCE [LARGE SCALE GENOMIC DNA]</scope>
    <source>
        <strain evidence="13">PL17</strain>
    </source>
</reference>
<evidence type="ECO:0000256" key="9">
    <source>
        <dbReference type="PROSITE-ProRule" id="PRU00221"/>
    </source>
</evidence>
<dbReference type="PROSITE" id="PS50082">
    <property type="entry name" value="WD_REPEATS_2"/>
    <property type="match status" value="7"/>
</dbReference>
<dbReference type="KEGG" id="ftj:FTUN_3121"/>
<dbReference type="SMART" id="SM00320">
    <property type="entry name" value="WD40"/>
    <property type="match status" value="7"/>
</dbReference>
<keyword evidence="3 9" id="KW-0853">WD repeat</keyword>
<dbReference type="SUPFAM" id="SSF50998">
    <property type="entry name" value="Quinoprotein alcohol dehydrogenase-like"/>
    <property type="match status" value="1"/>
</dbReference>
<dbReference type="InterPro" id="IPR017441">
    <property type="entry name" value="Protein_kinase_ATP_BS"/>
</dbReference>
<feature type="repeat" description="WD" evidence="9">
    <location>
        <begin position="747"/>
        <end position="788"/>
    </location>
</feature>
<dbReference type="PANTHER" id="PTHR22847">
    <property type="entry name" value="WD40 REPEAT PROTEIN"/>
    <property type="match status" value="1"/>
</dbReference>
<keyword evidence="13" id="KW-1185">Reference proteome</keyword>
<evidence type="ECO:0000259" key="11">
    <source>
        <dbReference type="PROSITE" id="PS50011"/>
    </source>
</evidence>
<evidence type="ECO:0000256" key="7">
    <source>
        <dbReference type="ARBA" id="ARBA00022777"/>
    </source>
</evidence>
<dbReference type="Gene3D" id="3.30.200.20">
    <property type="entry name" value="Phosphorylase Kinase, domain 1"/>
    <property type="match status" value="1"/>
</dbReference>
<dbReference type="GO" id="GO:0005524">
    <property type="term" value="F:ATP binding"/>
    <property type="evidence" value="ECO:0007669"/>
    <property type="project" value="UniProtKB-UniRule"/>
</dbReference>
<dbReference type="PROSITE" id="PS50294">
    <property type="entry name" value="WD_REPEATS_REGION"/>
    <property type="match status" value="5"/>
</dbReference>
<feature type="repeat" description="WD" evidence="9">
    <location>
        <begin position="623"/>
        <end position="643"/>
    </location>
</feature>
<dbReference type="Proteomes" id="UP000503447">
    <property type="component" value="Chromosome"/>
</dbReference>
<evidence type="ECO:0000256" key="2">
    <source>
        <dbReference type="ARBA" id="ARBA00022527"/>
    </source>
</evidence>
<dbReference type="InterPro" id="IPR001680">
    <property type="entry name" value="WD40_rpt"/>
</dbReference>
<dbReference type="InterPro" id="IPR020472">
    <property type="entry name" value="WD40_PAC1"/>
</dbReference>
<keyword evidence="7" id="KW-0418">Kinase</keyword>
<evidence type="ECO:0000256" key="3">
    <source>
        <dbReference type="ARBA" id="ARBA00022574"/>
    </source>
</evidence>
<feature type="binding site" evidence="10">
    <location>
        <position position="154"/>
    </location>
    <ligand>
        <name>ATP</name>
        <dbReference type="ChEBI" id="CHEBI:30616"/>
    </ligand>
</feature>
<evidence type="ECO:0000313" key="12">
    <source>
        <dbReference type="EMBL" id="QJW95571.1"/>
    </source>
</evidence>
<evidence type="ECO:0000256" key="1">
    <source>
        <dbReference type="ARBA" id="ARBA00012513"/>
    </source>
</evidence>
<protein>
    <recommendedName>
        <fullName evidence="1">non-specific serine/threonine protein kinase</fullName>
        <ecNumber evidence="1">2.7.11.1</ecNumber>
    </recommendedName>
</protein>
<feature type="repeat" description="WD" evidence="9">
    <location>
        <begin position="705"/>
        <end position="746"/>
    </location>
</feature>
<dbReference type="Pfam" id="PF00400">
    <property type="entry name" value="WD40"/>
    <property type="match status" value="7"/>
</dbReference>
<dbReference type="EC" id="2.7.11.1" evidence="1"/>
<dbReference type="Gene3D" id="2.130.10.10">
    <property type="entry name" value="YVTN repeat-like/Quinoprotein amine dehydrogenase"/>
    <property type="match status" value="3"/>
</dbReference>
<sequence>MPETTTTACPPQADLERLLNGRCTEARNAALCEHVGACPACQQRLDRLAGSGSDLAEHLRDADAAPAPKDSAYWRAIADAEDELRKTILFPPGGESDTPHPEGDLKLDFLQPADKPNRLGKLGPFDIIRVVGRGGMGVVLHGYDPSLDRDIAIKVIDPQLANNEVARQRFCREARAAAAVTHDNLVAVHQVNEDEPSGLPYLVMQLINGESLEQRLKRISKLSVPEVARLGMQAAAGLAAAHAGGLIHRDIKPGNILLEAPADRVKLTDFGLARAAEDVKLTRTGFVAGSPLYMAPEQARGDEIDPRSDLFSLGSVLYEASTGVAPFEAKTPLAVLRRVSDETQMPLSRINPDVPKWLSEAVDKLLSKEPAGRYQTATEVAEVFASGLVEMHLLSPLDVPAEVCSASRTGVPRTPICWKTVGGRVKPWVGGAVFGGLVVGLLWALLGPGTPPTPETRPEQEQPAGAVTTGEELAKKLEDQKTTEVALAPGTFDLTAFVGKRPDLVVSTHGPTRLILSATDPGPKPRLTLPGESGTVWAVSFLSNDRLVMGMEDGSIKIWDLEHGEAIRTLDRQDGNIWTADVSADGQYLVTASDESSVTFWSLKSFKPEFTFPESNSTKVAKFSPDGKHLATGNRSGIVKVWDWANQIPYAQLRGHRGTVHSLAYSPDGTRLASAGSDRTVKVWDLKKGVGAWELGEGPAPSLDMSLHRGAVYAVAFSPDGKRLVSAGWDGTVRIWDAITGTQLLRIAAHDQDVWSIAFGAGGKWVASGSSDGSVKVWEVDTGKELFAYRGTRAFHVVRFAPNGTTLAAGGRDGTVKVWDLKK</sequence>
<dbReference type="InterPro" id="IPR019775">
    <property type="entry name" value="WD40_repeat_CS"/>
</dbReference>
<dbReference type="GO" id="GO:0004674">
    <property type="term" value="F:protein serine/threonine kinase activity"/>
    <property type="evidence" value="ECO:0007669"/>
    <property type="project" value="UniProtKB-KW"/>
</dbReference>
<evidence type="ECO:0000313" key="13">
    <source>
        <dbReference type="Proteomes" id="UP000503447"/>
    </source>
</evidence>
<gene>
    <name evidence="12" type="ORF">FTUN_3121</name>
</gene>
<evidence type="ECO:0000256" key="5">
    <source>
        <dbReference type="ARBA" id="ARBA00022737"/>
    </source>
</evidence>
<dbReference type="InterPro" id="IPR011009">
    <property type="entry name" value="Kinase-like_dom_sf"/>
</dbReference>
<dbReference type="PROSITE" id="PS00108">
    <property type="entry name" value="PROTEIN_KINASE_ST"/>
    <property type="match status" value="1"/>
</dbReference>
<dbReference type="SMART" id="SM00220">
    <property type="entry name" value="S_TKc"/>
    <property type="match status" value="1"/>
</dbReference>
<keyword evidence="8 10" id="KW-0067">ATP-binding</keyword>
<feature type="domain" description="Protein kinase" evidence="11">
    <location>
        <begin position="125"/>
        <end position="385"/>
    </location>
</feature>
<dbReference type="EMBL" id="CP053452">
    <property type="protein sequence ID" value="QJW95571.1"/>
    <property type="molecule type" value="Genomic_DNA"/>
</dbReference>
<dbReference type="PROSITE" id="PS00678">
    <property type="entry name" value="WD_REPEATS_1"/>
    <property type="match status" value="4"/>
</dbReference>
<keyword evidence="2" id="KW-0723">Serine/threonine-protein kinase</keyword>
<dbReference type="InterPro" id="IPR015943">
    <property type="entry name" value="WD40/YVTN_repeat-like_dom_sf"/>
</dbReference>
<dbReference type="PROSITE" id="PS00107">
    <property type="entry name" value="PROTEIN_KINASE_ATP"/>
    <property type="match status" value="1"/>
</dbReference>
<dbReference type="RefSeq" id="WP_171471330.1">
    <property type="nucleotide sequence ID" value="NZ_CP053452.2"/>
</dbReference>
<dbReference type="InterPro" id="IPR011047">
    <property type="entry name" value="Quinoprotein_ADH-like_sf"/>
</dbReference>
<feature type="repeat" description="WD" evidence="9">
    <location>
        <begin position="653"/>
        <end position="689"/>
    </location>
</feature>
<dbReference type="PRINTS" id="PR00320">
    <property type="entry name" value="GPROTEINBRPT"/>
</dbReference>
<dbReference type="Gene3D" id="1.10.510.10">
    <property type="entry name" value="Transferase(Phosphotransferase) domain 1"/>
    <property type="match status" value="1"/>
</dbReference>
<keyword evidence="4" id="KW-0808">Transferase</keyword>
<feature type="repeat" description="WD" evidence="9">
    <location>
        <begin position="798"/>
        <end position="823"/>
    </location>
</feature>
<dbReference type="AlphaFoldDB" id="A0A6M5YQP7"/>
<dbReference type="FunFam" id="1.10.510.10:FF:000021">
    <property type="entry name" value="Serine/threonine protein kinase"/>
    <property type="match status" value="1"/>
</dbReference>
<feature type="repeat" description="WD" evidence="9">
    <location>
        <begin position="570"/>
        <end position="611"/>
    </location>
</feature>
<dbReference type="CDD" id="cd14014">
    <property type="entry name" value="STKc_PknB_like"/>
    <property type="match status" value="1"/>
</dbReference>
<dbReference type="CDD" id="cd00200">
    <property type="entry name" value="WD40"/>
    <property type="match status" value="1"/>
</dbReference>
<evidence type="ECO:0000256" key="6">
    <source>
        <dbReference type="ARBA" id="ARBA00022741"/>
    </source>
</evidence>
<evidence type="ECO:0000256" key="10">
    <source>
        <dbReference type="PROSITE-ProRule" id="PRU10141"/>
    </source>
</evidence>
<dbReference type="PROSITE" id="PS50011">
    <property type="entry name" value="PROTEIN_KINASE_DOM"/>
    <property type="match status" value="1"/>
</dbReference>
<evidence type="ECO:0000256" key="4">
    <source>
        <dbReference type="ARBA" id="ARBA00022679"/>
    </source>
</evidence>
<dbReference type="PANTHER" id="PTHR22847:SF637">
    <property type="entry name" value="WD REPEAT DOMAIN 5B"/>
    <property type="match status" value="1"/>
</dbReference>
<organism evidence="12 13">
    <name type="scientific">Frigoriglobus tundricola</name>
    <dbReference type="NCBI Taxonomy" id="2774151"/>
    <lineage>
        <taxon>Bacteria</taxon>
        <taxon>Pseudomonadati</taxon>
        <taxon>Planctomycetota</taxon>
        <taxon>Planctomycetia</taxon>
        <taxon>Gemmatales</taxon>
        <taxon>Gemmataceae</taxon>
        <taxon>Frigoriglobus</taxon>
    </lineage>
</organism>
<accession>A0A6M5YQP7</accession>
<keyword evidence="6 10" id="KW-0547">Nucleotide-binding</keyword>
<feature type="repeat" description="WD" evidence="9">
    <location>
        <begin position="529"/>
        <end position="569"/>
    </location>
</feature>
<dbReference type="InterPro" id="IPR008271">
    <property type="entry name" value="Ser/Thr_kinase_AS"/>
</dbReference>
<proteinExistence type="predicted"/>
<dbReference type="SUPFAM" id="SSF56112">
    <property type="entry name" value="Protein kinase-like (PK-like)"/>
    <property type="match status" value="1"/>
</dbReference>